<dbReference type="InterPro" id="IPR010461">
    <property type="entry name" value="ComK"/>
</dbReference>
<sequence>MEKINKYEANRLTMAIISSAAEGALASYVLEVEKEYEVSMRPLEIVDRSCRYFGSSYMGRKTGTKDTIGITHKPPIVVDAANSIYLFPTAASSRPQCSWISHQYIEDYKSTGEAETQVTFSNQKSLILPVSIHSFENQLYRTAQLRAVISSRVENEKRIFTQMMYSRSQGETFRA</sequence>
<dbReference type="EMBL" id="WMIB01000005">
    <property type="protein sequence ID" value="MTH53331.1"/>
    <property type="molecule type" value="Genomic_DNA"/>
</dbReference>
<reference evidence="1 2" key="1">
    <citation type="journal article" date="2017" name="Int. J. Syst. Evol. Microbiol.">
        <title>Bacillus mangrovi sp. nov., isolated from a sediment sample from a mangrove forest.</title>
        <authorList>
            <person name="Gupta V."/>
            <person name="Singh P.K."/>
            <person name="Korpole S."/>
            <person name="Tanuku N.R.S."/>
            <person name="Pinnaka A.K."/>
        </authorList>
    </citation>
    <scope>NUCLEOTIDE SEQUENCE [LARGE SCALE GENOMIC DNA]</scope>
    <source>
        <strain evidence="1 2">KCTC 33872</strain>
    </source>
</reference>
<dbReference type="OrthoDB" id="2417337at2"/>
<dbReference type="GO" id="GO:0030420">
    <property type="term" value="P:establishment of competence for transformation"/>
    <property type="evidence" value="ECO:0007669"/>
    <property type="project" value="InterPro"/>
</dbReference>
<accession>A0A7X2S5T7</accession>
<name>A0A7X2S5T7_9BACI</name>
<comment type="caution">
    <text evidence="1">The sequence shown here is derived from an EMBL/GenBank/DDBJ whole genome shotgun (WGS) entry which is preliminary data.</text>
</comment>
<dbReference type="RefSeq" id="WP_155111856.1">
    <property type="nucleotide sequence ID" value="NZ_WMIB01000005.1"/>
</dbReference>
<proteinExistence type="predicted"/>
<dbReference type="AlphaFoldDB" id="A0A7X2S5T7"/>
<protein>
    <submittedName>
        <fullName evidence="1">Competence protein</fullName>
    </submittedName>
</protein>
<dbReference type="Pfam" id="PF06338">
    <property type="entry name" value="ComK"/>
    <property type="match status" value="1"/>
</dbReference>
<keyword evidence="2" id="KW-1185">Reference proteome</keyword>
<evidence type="ECO:0000313" key="2">
    <source>
        <dbReference type="Proteomes" id="UP000434639"/>
    </source>
</evidence>
<evidence type="ECO:0000313" key="1">
    <source>
        <dbReference type="EMBL" id="MTH53331.1"/>
    </source>
</evidence>
<dbReference type="PIRSF" id="PIRSF011560">
    <property type="entry name" value="ComK"/>
    <property type="match status" value="1"/>
</dbReference>
<organism evidence="1 2">
    <name type="scientific">Metabacillus mangrovi</name>
    <dbReference type="NCBI Taxonomy" id="1491830"/>
    <lineage>
        <taxon>Bacteria</taxon>
        <taxon>Bacillati</taxon>
        <taxon>Bacillota</taxon>
        <taxon>Bacilli</taxon>
        <taxon>Bacillales</taxon>
        <taxon>Bacillaceae</taxon>
        <taxon>Metabacillus</taxon>
    </lineage>
</organism>
<dbReference type="Proteomes" id="UP000434639">
    <property type="component" value="Unassembled WGS sequence"/>
</dbReference>
<gene>
    <name evidence="1" type="ORF">GKZ89_07875</name>
</gene>